<gene>
    <name evidence="1" type="ORF">SDC9_85686</name>
</gene>
<dbReference type="EMBL" id="VSSQ01008507">
    <property type="protein sequence ID" value="MPM39055.1"/>
    <property type="molecule type" value="Genomic_DNA"/>
</dbReference>
<comment type="caution">
    <text evidence="1">The sequence shown here is derived from an EMBL/GenBank/DDBJ whole genome shotgun (WGS) entry which is preliminary data.</text>
</comment>
<name>A0A644ZDU2_9ZZZZ</name>
<organism evidence="1">
    <name type="scientific">bioreactor metagenome</name>
    <dbReference type="NCBI Taxonomy" id="1076179"/>
    <lineage>
        <taxon>unclassified sequences</taxon>
        <taxon>metagenomes</taxon>
        <taxon>ecological metagenomes</taxon>
    </lineage>
</organism>
<accession>A0A644ZDU2</accession>
<dbReference type="AlphaFoldDB" id="A0A644ZDU2"/>
<sequence length="78" mass="9237">MGFAEGKYMKLYFRFYKACLKNVLIVDNSFYIRVIRLLNNKLTTGCHRLKSVNLSYDFHQKSLGNGVGFYFRRSENQI</sequence>
<reference evidence="1" key="1">
    <citation type="submission" date="2019-08" db="EMBL/GenBank/DDBJ databases">
        <authorList>
            <person name="Kucharzyk K."/>
            <person name="Murdoch R.W."/>
            <person name="Higgins S."/>
            <person name="Loffler F."/>
        </authorList>
    </citation>
    <scope>NUCLEOTIDE SEQUENCE</scope>
</reference>
<evidence type="ECO:0000313" key="1">
    <source>
        <dbReference type="EMBL" id="MPM39055.1"/>
    </source>
</evidence>
<proteinExistence type="predicted"/>
<protein>
    <submittedName>
        <fullName evidence="1">Uncharacterized protein</fullName>
    </submittedName>
</protein>